<reference evidence="3" key="1">
    <citation type="journal article" date="2020" name="Fungal Divers.">
        <title>Resolving the Mortierellaceae phylogeny through synthesis of multi-gene phylogenetics and phylogenomics.</title>
        <authorList>
            <person name="Vandepol N."/>
            <person name="Liber J."/>
            <person name="Desiro A."/>
            <person name="Na H."/>
            <person name="Kennedy M."/>
            <person name="Barry K."/>
            <person name="Grigoriev I.V."/>
            <person name="Miller A.N."/>
            <person name="O'Donnell K."/>
            <person name="Stajich J.E."/>
            <person name="Bonito G."/>
        </authorList>
    </citation>
    <scope>NUCLEOTIDE SEQUENCE</scope>
    <source>
        <strain evidence="3">KOD1015</strain>
    </source>
</reference>
<accession>A0A9P6FWM7</accession>
<protein>
    <recommendedName>
        <fullName evidence="2">ER-bound oxygenase mpaB/mpaB'/Rubber oxygenase catalytic domain-containing protein</fullName>
    </recommendedName>
</protein>
<dbReference type="Proteomes" id="UP000780801">
    <property type="component" value="Unassembled WGS sequence"/>
</dbReference>
<dbReference type="Pfam" id="PF09995">
    <property type="entry name" value="MPAB_Lcp_cat"/>
    <property type="match status" value="1"/>
</dbReference>
<feature type="domain" description="ER-bound oxygenase mpaB/mpaB'/Rubber oxygenase catalytic" evidence="2">
    <location>
        <begin position="117"/>
        <end position="279"/>
    </location>
</feature>
<dbReference type="EMBL" id="JAABOA010000815">
    <property type="protein sequence ID" value="KAF9583087.1"/>
    <property type="molecule type" value="Genomic_DNA"/>
</dbReference>
<dbReference type="GO" id="GO:0016491">
    <property type="term" value="F:oxidoreductase activity"/>
    <property type="evidence" value="ECO:0007669"/>
    <property type="project" value="InterPro"/>
</dbReference>
<feature type="non-terminal residue" evidence="3">
    <location>
        <position position="1"/>
    </location>
</feature>
<comment type="caution">
    <text evidence="3">The sequence shown here is derived from an EMBL/GenBank/DDBJ whole genome shotgun (WGS) entry which is preliminary data.</text>
</comment>
<name>A0A9P6FWM7_9FUNG</name>
<dbReference type="PANTHER" id="PTHR37539">
    <property type="entry name" value="SECRETED PROTEIN-RELATED"/>
    <property type="match status" value="1"/>
</dbReference>
<dbReference type="InterPro" id="IPR037473">
    <property type="entry name" value="Lcp-like"/>
</dbReference>
<keyword evidence="1" id="KW-1133">Transmembrane helix</keyword>
<keyword evidence="1" id="KW-0812">Transmembrane</keyword>
<keyword evidence="4" id="KW-1185">Reference proteome</keyword>
<evidence type="ECO:0000259" key="2">
    <source>
        <dbReference type="Pfam" id="PF09995"/>
    </source>
</evidence>
<sequence>HHLKPSQLAPFRVIGDDLSDNALDILKIKREENAYDALIEYISKPEEEQASQAPRLLYDQMMRVPEWVDWDQICRGQQVLWKYFFPITFVSCYSSFVYTLGSPATGKVISSAGYILSPDMLERLIETSQFNVDISTSLENLKPGKGDGWKAILQARFLHSHVRMRLQRLGKAHSKYYDIEKYGVAINQEDLMVVLIGIASFTWTIMEQKLGTPMSEAEKDDYLHLWRYIGFLMGCSEETLAFIPTVQKADAIRQSLMLHVVDIDASSAKLVSKAFKYIVAQPIFSLSIDSLGGTCDPLKVHMALAEHVVGREVWTVLEMEPATWAYRIVSQLIFTLFQLEGYLAPICRFWWDTRKEFITFLHKYLMERIVSRKKIGSSDKSSFEDSHRAMGGTFSMGIMVFMAILITYSCAFSKI</sequence>
<evidence type="ECO:0000313" key="4">
    <source>
        <dbReference type="Proteomes" id="UP000780801"/>
    </source>
</evidence>
<evidence type="ECO:0000313" key="3">
    <source>
        <dbReference type="EMBL" id="KAF9583087.1"/>
    </source>
</evidence>
<keyword evidence="1" id="KW-0472">Membrane</keyword>
<dbReference type="AlphaFoldDB" id="A0A9P6FWM7"/>
<dbReference type="OrthoDB" id="6361347at2759"/>
<proteinExistence type="predicted"/>
<organism evidence="3 4">
    <name type="scientific">Lunasporangiospora selenospora</name>
    <dbReference type="NCBI Taxonomy" id="979761"/>
    <lineage>
        <taxon>Eukaryota</taxon>
        <taxon>Fungi</taxon>
        <taxon>Fungi incertae sedis</taxon>
        <taxon>Mucoromycota</taxon>
        <taxon>Mortierellomycotina</taxon>
        <taxon>Mortierellomycetes</taxon>
        <taxon>Mortierellales</taxon>
        <taxon>Mortierellaceae</taxon>
        <taxon>Lunasporangiospora</taxon>
    </lineage>
</organism>
<dbReference type="InterPro" id="IPR018713">
    <property type="entry name" value="MPAB/Lcp_cat_dom"/>
</dbReference>
<gene>
    <name evidence="3" type="ORF">BGW38_010273</name>
</gene>
<dbReference type="PANTHER" id="PTHR37539:SF1">
    <property type="entry name" value="ER-BOUND OXYGENASE MPAB_MPAB'_RUBBER OXYGENASE CATALYTIC DOMAIN-CONTAINING PROTEIN"/>
    <property type="match status" value="1"/>
</dbReference>
<feature type="transmembrane region" description="Helical" evidence="1">
    <location>
        <begin position="389"/>
        <end position="411"/>
    </location>
</feature>
<evidence type="ECO:0000256" key="1">
    <source>
        <dbReference type="SAM" id="Phobius"/>
    </source>
</evidence>